<feature type="compositionally biased region" description="Low complexity" evidence="5">
    <location>
        <begin position="333"/>
        <end position="348"/>
    </location>
</feature>
<dbReference type="Pfam" id="PF00669">
    <property type="entry name" value="Flagellin_N"/>
    <property type="match status" value="1"/>
</dbReference>
<comment type="function">
    <text evidence="4">Flagellin is the subunit protein which polymerizes to form the filaments of bacterial flagella.</text>
</comment>
<dbReference type="EMBL" id="CP080034">
    <property type="protein sequence ID" value="QYC09888.1"/>
    <property type="molecule type" value="Genomic_DNA"/>
</dbReference>
<accession>A0ABX8TGW6</accession>
<comment type="subcellular location">
    <subcellularLocation>
        <location evidence="4">Secreted</location>
    </subcellularLocation>
    <subcellularLocation>
        <location evidence="4">Bacterial flagellum</location>
    </subcellularLocation>
</comment>
<dbReference type="InterPro" id="IPR001492">
    <property type="entry name" value="Flagellin"/>
</dbReference>
<evidence type="ECO:0000256" key="3">
    <source>
        <dbReference type="ARBA" id="ARBA00023143"/>
    </source>
</evidence>
<dbReference type="InterPro" id="IPR046358">
    <property type="entry name" value="Flagellin_C"/>
</dbReference>
<organism evidence="8 9">
    <name type="scientific">Brevundimonas nasdae</name>
    <dbReference type="NCBI Taxonomy" id="172043"/>
    <lineage>
        <taxon>Bacteria</taxon>
        <taxon>Pseudomonadati</taxon>
        <taxon>Pseudomonadota</taxon>
        <taxon>Alphaproteobacteria</taxon>
        <taxon>Caulobacterales</taxon>
        <taxon>Caulobacteraceae</taxon>
        <taxon>Brevundimonas</taxon>
    </lineage>
</organism>
<keyword evidence="9" id="KW-1185">Reference proteome</keyword>
<feature type="domain" description="Flagellin C-terminal" evidence="7">
    <location>
        <begin position="675"/>
        <end position="758"/>
    </location>
</feature>
<feature type="region of interest" description="Disordered" evidence="5">
    <location>
        <begin position="320"/>
        <end position="371"/>
    </location>
</feature>
<evidence type="ECO:0000313" key="8">
    <source>
        <dbReference type="EMBL" id="QYC09888.1"/>
    </source>
</evidence>
<dbReference type="Pfam" id="PF00700">
    <property type="entry name" value="Flagellin_C"/>
    <property type="match status" value="1"/>
</dbReference>
<evidence type="ECO:0000313" key="9">
    <source>
        <dbReference type="Proteomes" id="UP000824334"/>
    </source>
</evidence>
<reference evidence="8 9" key="1">
    <citation type="submission" date="2021-07" db="EMBL/GenBank/DDBJ databases">
        <title>Isolation and characterization of bacteria from a gold mining with a capacity of golden bioaccumulation.</title>
        <authorList>
            <person name="Yang X.J."/>
        </authorList>
    </citation>
    <scope>NUCLEOTIDE SEQUENCE [LARGE SCALE GENOMIC DNA]</scope>
    <source>
        <strain evidence="8 9">Au29</strain>
    </source>
</reference>
<keyword evidence="4" id="KW-0964">Secreted</keyword>
<evidence type="ECO:0000256" key="5">
    <source>
        <dbReference type="SAM" id="MobiDB-lite"/>
    </source>
</evidence>
<protein>
    <recommendedName>
        <fullName evidence="4">Flagellin</fullName>
    </recommendedName>
</protein>
<evidence type="ECO:0000256" key="2">
    <source>
        <dbReference type="ARBA" id="ARBA00011829"/>
    </source>
</evidence>
<dbReference type="PANTHER" id="PTHR42792:SF2">
    <property type="entry name" value="FLAGELLIN"/>
    <property type="match status" value="1"/>
</dbReference>
<gene>
    <name evidence="8" type="ORF">KWG56_15120</name>
</gene>
<comment type="similarity">
    <text evidence="1 4">Belongs to the bacterial flagellin family.</text>
</comment>
<name>A0ABX8TGW6_9CAUL</name>
<dbReference type="PANTHER" id="PTHR42792">
    <property type="entry name" value="FLAGELLIN"/>
    <property type="match status" value="1"/>
</dbReference>
<comment type="subunit">
    <text evidence="2">In C.crescentus, the flagellar filament is composed of multiple flagellins of 29 kDa; 27 kDa and 25 kDa.</text>
</comment>
<evidence type="ECO:0000259" key="6">
    <source>
        <dbReference type="Pfam" id="PF00669"/>
    </source>
</evidence>
<evidence type="ECO:0000256" key="1">
    <source>
        <dbReference type="ARBA" id="ARBA00005709"/>
    </source>
</evidence>
<feature type="domain" description="Flagellin N-terminal" evidence="6">
    <location>
        <begin position="4"/>
        <end position="139"/>
    </location>
</feature>
<sequence>MVSIHTNRSALQALQTLNATQQTLATAQNRVATGLKVSGAKDDSAVFAIAQNLKAQNSGWTAATQSLARASSVLHVTDAALTGINDLLVSVKKLAVAYADPSLTASSRLAIRADIESHFRQIESQAKTATFDGVNLLDGLGMQATVRSSASYTLPTSTKTPMSFLTPMSAGANTTVSASMTSQLNLSLPRSPLTPDSLTQIVGLNQTAVNASVFMNRSVYSGDARITVNHDYGAIKTAFDNAGRVDIWVDAFVEGNAFEVWQSGKRVASSGQAYVAGASAIGAGSTVTGQVMLSFDYDPAVGKSYEIRATGGNAWAFERGYESGPGSPPSSPPNAHSVVVSARSDASSLPPVDLRPETAGASPASQGVLSRQVNGGTQAGRIDLLFDAFENPDVVEIYQNGVRVAASGQDYVAGGGMVGPGLARSGQQLLSFDYDPANGQTLEFRFNENNPHDGAGWVVGGAELYPAGAPRSAAHFPTQTTQSVTTFTTRETFASVGANPRLLTPETEATESASKTYRIDAGEKSGRVDMLVDAYGGADVVEIWQNGVRVAASGQAYARNGEAVPAGLERSGNFTLSFDYDPARGRDLEFRFNPDTPDKIGAWTVGGLVLQDGTAPLPTVYGPSVMNWAGQVQPDIGFISTPELETLRISTRNMTAAGLGLAGVNWNEPDDLMLKVEAALTLAVSAASYFGVQQANIDRLLNHAVKHQDALEMGLGNLVDADMAKESAKLQAAQIRQQLAVQTLSIANNQPQWLLNLFKS</sequence>
<evidence type="ECO:0000256" key="4">
    <source>
        <dbReference type="RuleBase" id="RU362073"/>
    </source>
</evidence>
<dbReference type="InterPro" id="IPR001029">
    <property type="entry name" value="Flagellin_N"/>
</dbReference>
<dbReference type="Proteomes" id="UP000824334">
    <property type="component" value="Chromosome"/>
</dbReference>
<proteinExistence type="inferred from homology"/>
<keyword evidence="3 4" id="KW-0975">Bacterial flagellum</keyword>
<evidence type="ECO:0000259" key="7">
    <source>
        <dbReference type="Pfam" id="PF00700"/>
    </source>
</evidence>